<accession>A0ABV9AT12</accession>
<evidence type="ECO:0000313" key="1">
    <source>
        <dbReference type="EMBL" id="MFC4502470.1"/>
    </source>
</evidence>
<organism evidence="1 2">
    <name type="scientific">Streptomyces vulcanius</name>
    <dbReference type="NCBI Taxonomy" id="1441876"/>
    <lineage>
        <taxon>Bacteria</taxon>
        <taxon>Bacillati</taxon>
        <taxon>Actinomycetota</taxon>
        <taxon>Actinomycetes</taxon>
        <taxon>Kitasatosporales</taxon>
        <taxon>Streptomycetaceae</taxon>
        <taxon>Streptomyces</taxon>
    </lineage>
</organism>
<keyword evidence="2" id="KW-1185">Reference proteome</keyword>
<dbReference type="RefSeq" id="WP_381174970.1">
    <property type="nucleotide sequence ID" value="NZ_JBHSFK010000015.1"/>
</dbReference>
<dbReference type="Proteomes" id="UP001595839">
    <property type="component" value="Unassembled WGS sequence"/>
</dbReference>
<name>A0ABV9AT12_9ACTN</name>
<proteinExistence type="predicted"/>
<comment type="caution">
    <text evidence="1">The sequence shown here is derived from an EMBL/GenBank/DDBJ whole genome shotgun (WGS) entry which is preliminary data.</text>
</comment>
<protein>
    <recommendedName>
        <fullName evidence="3">Transposase</fullName>
    </recommendedName>
</protein>
<dbReference type="EMBL" id="JBHSFK010000015">
    <property type="protein sequence ID" value="MFC4502470.1"/>
    <property type="molecule type" value="Genomic_DNA"/>
</dbReference>
<sequence>MSPSAPHWQEVAEPRRRERTGKVWRAVGMRWGRRLRSACHVEMLLLGRCTTRAGAPGGEQLPGDLPGKTLGDATHLRIVRGPLSTFA</sequence>
<gene>
    <name evidence="1" type="ORF">ACFPIH_23580</name>
</gene>
<reference evidence="2" key="1">
    <citation type="journal article" date="2019" name="Int. J. Syst. Evol. Microbiol.">
        <title>The Global Catalogue of Microorganisms (GCM) 10K type strain sequencing project: providing services to taxonomists for standard genome sequencing and annotation.</title>
        <authorList>
            <consortium name="The Broad Institute Genomics Platform"/>
            <consortium name="The Broad Institute Genome Sequencing Center for Infectious Disease"/>
            <person name="Wu L."/>
            <person name="Ma J."/>
        </authorList>
    </citation>
    <scope>NUCLEOTIDE SEQUENCE [LARGE SCALE GENOMIC DNA]</scope>
    <source>
        <strain evidence="2">CGMCC 4.7177</strain>
    </source>
</reference>
<evidence type="ECO:0000313" key="2">
    <source>
        <dbReference type="Proteomes" id="UP001595839"/>
    </source>
</evidence>
<evidence type="ECO:0008006" key="3">
    <source>
        <dbReference type="Google" id="ProtNLM"/>
    </source>
</evidence>